<keyword evidence="4" id="KW-1185">Reference proteome</keyword>
<dbReference type="AlphaFoldDB" id="A0A2B4RKS7"/>
<organism evidence="3 4">
    <name type="scientific">Stylophora pistillata</name>
    <name type="common">Smooth cauliflower coral</name>
    <dbReference type="NCBI Taxonomy" id="50429"/>
    <lineage>
        <taxon>Eukaryota</taxon>
        <taxon>Metazoa</taxon>
        <taxon>Cnidaria</taxon>
        <taxon>Anthozoa</taxon>
        <taxon>Hexacorallia</taxon>
        <taxon>Scleractinia</taxon>
        <taxon>Astrocoeniina</taxon>
        <taxon>Pocilloporidae</taxon>
        <taxon>Stylophora</taxon>
    </lineage>
</organism>
<evidence type="ECO:0000256" key="2">
    <source>
        <dbReference type="SAM" id="SignalP"/>
    </source>
</evidence>
<feature type="compositionally biased region" description="Low complexity" evidence="1">
    <location>
        <begin position="145"/>
        <end position="158"/>
    </location>
</feature>
<evidence type="ECO:0000313" key="3">
    <source>
        <dbReference type="EMBL" id="PFX17776.1"/>
    </source>
</evidence>
<feature type="signal peptide" evidence="2">
    <location>
        <begin position="1"/>
        <end position="21"/>
    </location>
</feature>
<sequence>MRRTTVLLAIGILSFILAASARKGNRNEIAEGTRRNKDKTSPTACRRTTLCCKLGRKAVRLDYTSSVYTCNIEALVQGLKHHKSASHRLRKTHNVQADRMDAANSLRMSHGFRWRLNLCESQGPVQRRCFQDCCELRLREKQAKAKAATQTQMQSASAELETHTEQT</sequence>
<proteinExistence type="predicted"/>
<accession>A0A2B4RKS7</accession>
<feature type="region of interest" description="Disordered" evidence="1">
    <location>
        <begin position="145"/>
        <end position="167"/>
    </location>
</feature>
<protein>
    <submittedName>
        <fullName evidence="3">Uncharacterized protein</fullName>
    </submittedName>
</protein>
<keyword evidence="2" id="KW-0732">Signal</keyword>
<gene>
    <name evidence="3" type="ORF">AWC38_SpisGene17881</name>
</gene>
<evidence type="ECO:0000256" key="1">
    <source>
        <dbReference type="SAM" id="MobiDB-lite"/>
    </source>
</evidence>
<name>A0A2B4RKS7_STYPI</name>
<evidence type="ECO:0000313" key="4">
    <source>
        <dbReference type="Proteomes" id="UP000225706"/>
    </source>
</evidence>
<reference evidence="4" key="1">
    <citation type="journal article" date="2017" name="bioRxiv">
        <title>Comparative analysis of the genomes of Stylophora pistillata and Acropora digitifera provides evidence for extensive differences between species of corals.</title>
        <authorList>
            <person name="Voolstra C.R."/>
            <person name="Li Y."/>
            <person name="Liew Y.J."/>
            <person name="Baumgarten S."/>
            <person name="Zoccola D."/>
            <person name="Flot J.-F."/>
            <person name="Tambutte S."/>
            <person name="Allemand D."/>
            <person name="Aranda M."/>
        </authorList>
    </citation>
    <scope>NUCLEOTIDE SEQUENCE [LARGE SCALE GENOMIC DNA]</scope>
</reference>
<dbReference type="OrthoDB" id="5967718at2759"/>
<feature type="chain" id="PRO_5012654140" evidence="2">
    <location>
        <begin position="22"/>
        <end position="167"/>
    </location>
</feature>
<dbReference type="Proteomes" id="UP000225706">
    <property type="component" value="Unassembled WGS sequence"/>
</dbReference>
<comment type="caution">
    <text evidence="3">The sequence shown here is derived from an EMBL/GenBank/DDBJ whole genome shotgun (WGS) entry which is preliminary data.</text>
</comment>
<dbReference type="EMBL" id="LSMT01000449">
    <property type="protein sequence ID" value="PFX17776.1"/>
    <property type="molecule type" value="Genomic_DNA"/>
</dbReference>